<feature type="region of interest" description="Disordered" evidence="1">
    <location>
        <begin position="491"/>
        <end position="545"/>
    </location>
</feature>
<dbReference type="InterPro" id="IPR021950">
    <property type="entry name" value="Spt20"/>
</dbReference>
<evidence type="ECO:0000259" key="2">
    <source>
        <dbReference type="Pfam" id="PF12090"/>
    </source>
</evidence>
<dbReference type="EMBL" id="CAMGYJ010000005">
    <property type="protein sequence ID" value="CAI0419240.1"/>
    <property type="molecule type" value="Genomic_DNA"/>
</dbReference>
<organism evidence="4 5">
    <name type="scientific">Linum tenue</name>
    <dbReference type="NCBI Taxonomy" id="586396"/>
    <lineage>
        <taxon>Eukaryota</taxon>
        <taxon>Viridiplantae</taxon>
        <taxon>Streptophyta</taxon>
        <taxon>Embryophyta</taxon>
        <taxon>Tracheophyta</taxon>
        <taxon>Spermatophyta</taxon>
        <taxon>Magnoliopsida</taxon>
        <taxon>eudicotyledons</taxon>
        <taxon>Gunneridae</taxon>
        <taxon>Pentapetalae</taxon>
        <taxon>rosids</taxon>
        <taxon>fabids</taxon>
        <taxon>Malpighiales</taxon>
        <taxon>Linaceae</taxon>
        <taxon>Linum</taxon>
    </lineage>
</organism>
<feature type="compositionally biased region" description="Polar residues" evidence="1">
    <location>
        <begin position="880"/>
        <end position="904"/>
    </location>
</feature>
<feature type="region of interest" description="Disordered" evidence="1">
    <location>
        <begin position="564"/>
        <end position="614"/>
    </location>
</feature>
<feature type="compositionally biased region" description="Low complexity" evidence="1">
    <location>
        <begin position="911"/>
        <end position="929"/>
    </location>
</feature>
<dbReference type="PANTHER" id="PTHR13526:SF8">
    <property type="entry name" value="TRANSCRIPTION FACTOR SPT20 HOMOLOG"/>
    <property type="match status" value="1"/>
</dbReference>
<feature type="compositionally biased region" description="Polar residues" evidence="1">
    <location>
        <begin position="572"/>
        <end position="600"/>
    </location>
</feature>
<dbReference type="GO" id="GO:0006357">
    <property type="term" value="P:regulation of transcription by RNA polymerase II"/>
    <property type="evidence" value="ECO:0007669"/>
    <property type="project" value="TreeGrafter"/>
</dbReference>
<evidence type="ECO:0000259" key="3">
    <source>
        <dbReference type="Pfam" id="PF20474"/>
    </source>
</evidence>
<gene>
    <name evidence="4" type="ORF">LITE_LOCUS17923</name>
</gene>
<sequence length="1263" mass="136942">MGVSFKVARKGSRFRPKPVIQPDEVALNEAAENSKEGSLIGARNPSSKRKVEDTEDVADISSTPISEDEVAFTLDLYRDGYSIGKVSENDAARRPPIQDASKVLHPYDRASEAMFSAIESGRLPGDILDDIPCKYTNGTLVCEVRDYRNCATEQGSGMPSLGGAPTMNRVRLKMSLENVVKDIPLISDNSWTYGDLMEVEARIVKALQPILSLDPTPELDRLSATPLPSRLNLNLSSLRKKRLRQMPNVTVMSTNRLHGKKVSIDQVPESSSSRFAESGHMMQQYHVQENMTSPNLGPGSMLGVGSRSFQDGNVQAIPLVSHQQRYQAAAGNARGIQDHGSAGSLVNISTSSSVGQDMMVNHSDNMSAGASLHGKRENPDGQQTSQLPNFNKRSRMNSVGPEGIQQPQMDNLQTSDMNWRNSLLQQQVMARGMQYGNNVGIQKYPQMFEGVTNQRFGPKEEQFDPEKLDGGSELSQGNKSDMQMERLPQHMMRPNFPPATAWSNFGQETRKEDQQVPKRKSAQSPRVSGGALAQSPLSSRSGEFSSNSAGLHIGAVAAATAALGSSQKDKSAVTSTPRAAASLNSSVNDSLPRQHQQPAQVVSKRKSNSVPRTTAAMSGVASPASVGNMNAASPMVGAAQLADQVVLERFAKLEMVASRHKLHCKKNKVDDYPRKPNICNPQLLAACLSNPSNNEDFKDDSEERQLSNSLVGGSRNAPKMRVMNFMQGERVLQGNVVAYVPKARARMVLMEKSSDGTVAMHYGDLEDGDILSAEEYLPTLPNTHHADLLAKQFCTLMSRDGYLVENHIEQKPTRMLNIPLSSQPPILTGNNSTLEMQQHQQQYNETVAAQQAASNDVKPALNGGIVSVNQSLNPRMLPPGNSQALQMSQGLSSGASPSRPQQQLDAPISVQQQQQQHQQQNQNALLQQQQHQQQLQRTQQMALPSNQLSHLNAAIGQNSNNMHLAGQMVNKQQQTQLQVQQQQLQQRKMMMGLGGHMGMGNNMVGLGTLGNAMAMGAARGLAGPGISGPMNMGQNPMNIGQTQQNIAAIQQLRSGQLTPQQAAYLTTKFRLNQRSGVAGMSPGIRQMTLPNAAAAAGISMMSQPMNRTNMGQMQQQRSAMNPMGPPKLMAGMNMFMNQQQQNQQLQLQPQQLQQQLQQQPESTSSLQSLQGVVSPSQVGSPSTIGLQQQQQQPLQHPSPQQMARTPMSPQISSGAIHAMSGGNPEGCPASPQLSSQTVNSIGSITNSPMELQGVNKSNSGNNV</sequence>
<dbReference type="GO" id="GO:0003712">
    <property type="term" value="F:transcription coregulator activity"/>
    <property type="evidence" value="ECO:0007669"/>
    <property type="project" value="InterPro"/>
</dbReference>
<feature type="region of interest" description="Disordered" evidence="1">
    <location>
        <begin position="871"/>
        <end position="929"/>
    </location>
</feature>
<dbReference type="AlphaFoldDB" id="A0AAV0KAG2"/>
<feature type="domain" description="PHL" evidence="3">
    <location>
        <begin position="659"/>
        <end position="812"/>
    </location>
</feature>
<feature type="region of interest" description="Disordered" evidence="1">
    <location>
        <begin position="694"/>
        <end position="713"/>
    </location>
</feature>
<keyword evidence="5" id="KW-1185">Reference proteome</keyword>
<feature type="compositionally biased region" description="Low complexity" evidence="1">
    <location>
        <begin position="1139"/>
        <end position="1201"/>
    </location>
</feature>
<feature type="region of interest" description="Disordered" evidence="1">
    <location>
        <begin position="1139"/>
        <end position="1263"/>
    </location>
</feature>
<feature type="compositionally biased region" description="Polar residues" evidence="1">
    <location>
        <begin position="380"/>
        <end position="391"/>
    </location>
</feature>
<comment type="caution">
    <text evidence="4">The sequence shown here is derived from an EMBL/GenBank/DDBJ whole genome shotgun (WGS) entry which is preliminary data.</text>
</comment>
<feature type="compositionally biased region" description="Polar residues" evidence="1">
    <location>
        <begin position="535"/>
        <end position="545"/>
    </location>
</feature>
<feature type="region of interest" description="Disordered" evidence="1">
    <location>
        <begin position="29"/>
        <end position="60"/>
    </location>
</feature>
<evidence type="ECO:0000313" key="5">
    <source>
        <dbReference type="Proteomes" id="UP001154282"/>
    </source>
</evidence>
<protein>
    <submittedName>
        <fullName evidence="4">Uncharacterized protein</fullName>
    </submittedName>
</protein>
<feature type="compositionally biased region" description="Basic and acidic residues" evidence="1">
    <location>
        <begin position="457"/>
        <end position="470"/>
    </location>
</feature>
<dbReference type="PANTHER" id="PTHR13526">
    <property type="entry name" value="TRANSCRIPTION FACTOR SPT20 HOMOLOG"/>
    <property type="match status" value="1"/>
</dbReference>
<dbReference type="GO" id="GO:0000124">
    <property type="term" value="C:SAGA complex"/>
    <property type="evidence" value="ECO:0007669"/>
    <property type="project" value="InterPro"/>
</dbReference>
<reference evidence="4" key="1">
    <citation type="submission" date="2022-08" db="EMBL/GenBank/DDBJ databases">
        <authorList>
            <person name="Gutierrez-Valencia J."/>
        </authorList>
    </citation>
    <scope>NUCLEOTIDE SEQUENCE</scope>
</reference>
<dbReference type="Pfam" id="PF20474">
    <property type="entry name" value="PHL"/>
    <property type="match status" value="1"/>
</dbReference>
<feature type="compositionally biased region" description="Polar residues" evidence="1">
    <location>
        <begin position="1231"/>
        <end position="1263"/>
    </location>
</feature>
<dbReference type="InterPro" id="IPR046468">
    <property type="entry name" value="Spt20-like_SEP"/>
</dbReference>
<accession>A0AAV0KAG2</accession>
<dbReference type="Proteomes" id="UP001154282">
    <property type="component" value="Unassembled WGS sequence"/>
</dbReference>
<feature type="region of interest" description="Disordered" evidence="1">
    <location>
        <begin position="457"/>
        <end position="478"/>
    </location>
</feature>
<name>A0AAV0KAG2_9ROSI</name>
<proteinExistence type="predicted"/>
<evidence type="ECO:0000256" key="1">
    <source>
        <dbReference type="SAM" id="MobiDB-lite"/>
    </source>
</evidence>
<dbReference type="Pfam" id="PF12090">
    <property type="entry name" value="Spt20_SEP"/>
    <property type="match status" value="1"/>
</dbReference>
<feature type="domain" description="Spt20-like SEP" evidence="2">
    <location>
        <begin position="67"/>
        <end position="224"/>
    </location>
</feature>
<dbReference type="InterPro" id="IPR046467">
    <property type="entry name" value="PHL_dom"/>
</dbReference>
<evidence type="ECO:0000313" key="4">
    <source>
        <dbReference type="EMBL" id="CAI0419240.1"/>
    </source>
</evidence>
<feature type="region of interest" description="Disordered" evidence="1">
    <location>
        <begin position="363"/>
        <end position="407"/>
    </location>
</feature>